<evidence type="ECO:0000313" key="3">
    <source>
        <dbReference type="Proteomes" id="UP001254488"/>
    </source>
</evidence>
<organism evidence="2 3">
    <name type="scientific">Patiriisocius hiemis</name>
    <dbReference type="NCBI Taxonomy" id="3075604"/>
    <lineage>
        <taxon>Bacteria</taxon>
        <taxon>Pseudomonadati</taxon>
        <taxon>Bacteroidota</taxon>
        <taxon>Flavobacteriia</taxon>
        <taxon>Flavobacteriales</taxon>
        <taxon>Flavobacteriaceae</taxon>
        <taxon>Patiriisocius</taxon>
    </lineage>
</organism>
<keyword evidence="3" id="KW-1185">Reference proteome</keyword>
<keyword evidence="1" id="KW-0732">Signal</keyword>
<protein>
    <submittedName>
        <fullName evidence="2">Uncharacterized protein</fullName>
    </submittedName>
</protein>
<evidence type="ECO:0000256" key="1">
    <source>
        <dbReference type="SAM" id="SignalP"/>
    </source>
</evidence>
<gene>
    <name evidence="2" type="ORF">RM538_08720</name>
</gene>
<comment type="caution">
    <text evidence="2">The sequence shown here is derived from an EMBL/GenBank/DDBJ whole genome shotgun (WGS) entry which is preliminary data.</text>
</comment>
<proteinExistence type="predicted"/>
<accession>A0ABU2YD28</accession>
<name>A0ABU2YD28_9FLAO</name>
<reference evidence="2 3" key="1">
    <citation type="submission" date="2023-09" db="EMBL/GenBank/DDBJ databases">
        <authorList>
            <person name="Rey-Velasco X."/>
        </authorList>
    </citation>
    <scope>NUCLEOTIDE SEQUENCE [LARGE SCALE GENOMIC DNA]</scope>
    <source>
        <strain evidence="2 3">W242</strain>
    </source>
</reference>
<evidence type="ECO:0000313" key="2">
    <source>
        <dbReference type="EMBL" id="MDT0556084.1"/>
    </source>
</evidence>
<dbReference type="Proteomes" id="UP001254488">
    <property type="component" value="Unassembled WGS sequence"/>
</dbReference>
<feature type="signal peptide" evidence="1">
    <location>
        <begin position="1"/>
        <end position="21"/>
    </location>
</feature>
<dbReference type="RefSeq" id="WP_311333036.1">
    <property type="nucleotide sequence ID" value="NZ_JAVRHZ010000004.1"/>
</dbReference>
<feature type="chain" id="PRO_5046589663" evidence="1">
    <location>
        <begin position="22"/>
        <end position="181"/>
    </location>
</feature>
<dbReference type="EMBL" id="JAVRHZ010000004">
    <property type="protein sequence ID" value="MDT0556084.1"/>
    <property type="molecule type" value="Genomic_DNA"/>
</dbReference>
<sequence>MKKLIVLIGIALFSLTFQAEAQNCNQGEKLAEKTWEKWGPWKPNIQLNPFKTKVRKIKQVWNWIAANGGSTIGPRLLEIDGVNEQGSITGQTKRTFVTPPSFNNNVRLTISKYDGKAKTGVVICTQGRDGVTRQVKSYTFPNGKGDKVKTFNLSGMKGKIIIVAMKNQSVGNKFKYRIKAK</sequence>